<comment type="caution">
    <text evidence="2">The sequence shown here is derived from an EMBL/GenBank/DDBJ whole genome shotgun (WGS) entry which is preliminary data.</text>
</comment>
<gene>
    <name evidence="2" type="ORF">AKJ62_00110</name>
</gene>
<evidence type="ECO:0000313" key="3">
    <source>
        <dbReference type="Proteomes" id="UP000070589"/>
    </source>
</evidence>
<dbReference type="PANTHER" id="PTHR23419:SF8">
    <property type="entry name" value="FI09726P"/>
    <property type="match status" value="1"/>
</dbReference>
<reference evidence="2 3" key="1">
    <citation type="journal article" date="2016" name="Sci. Rep.">
        <title>Metabolic traits of an uncultured archaeal lineage -MSBL1- from brine pools of the Red Sea.</title>
        <authorList>
            <person name="Mwirichia R."/>
            <person name="Alam I."/>
            <person name="Rashid M."/>
            <person name="Vinu M."/>
            <person name="Ba-Alawi W."/>
            <person name="Anthony Kamau A."/>
            <person name="Kamanda Ngugi D."/>
            <person name="Goker M."/>
            <person name="Klenk H.P."/>
            <person name="Bajic V."/>
            <person name="Stingl U."/>
        </authorList>
    </citation>
    <scope>NUCLEOTIDE SEQUENCE [LARGE SCALE GENOMIC DNA]</scope>
    <source>
        <strain evidence="2">SCGC-AAA259D14</strain>
    </source>
</reference>
<accession>A0A133U948</accession>
<keyword evidence="3" id="KW-1185">Reference proteome</keyword>
<dbReference type="SUPFAM" id="SSF54913">
    <property type="entry name" value="GlnB-like"/>
    <property type="match status" value="1"/>
</dbReference>
<evidence type="ECO:0008006" key="4">
    <source>
        <dbReference type="Google" id="ProtNLM"/>
    </source>
</evidence>
<organism evidence="2 3">
    <name type="scientific">candidate division MSBL1 archaeon SCGC-AAA259D14</name>
    <dbReference type="NCBI Taxonomy" id="1698261"/>
    <lineage>
        <taxon>Archaea</taxon>
        <taxon>Methanobacteriati</taxon>
        <taxon>Methanobacteriota</taxon>
        <taxon>candidate division MSBL1</taxon>
    </lineage>
</organism>
<dbReference type="Pfam" id="PF03091">
    <property type="entry name" value="CutA1"/>
    <property type="match status" value="1"/>
</dbReference>
<proteinExistence type="inferred from homology"/>
<dbReference type="AlphaFoldDB" id="A0A133U948"/>
<dbReference type="InterPro" id="IPR011322">
    <property type="entry name" value="N-reg_PII-like_a/b"/>
</dbReference>
<dbReference type="GO" id="GO:0005507">
    <property type="term" value="F:copper ion binding"/>
    <property type="evidence" value="ECO:0007669"/>
    <property type="project" value="TreeGrafter"/>
</dbReference>
<name>A0A133U948_9EURY</name>
<evidence type="ECO:0000256" key="1">
    <source>
        <dbReference type="ARBA" id="ARBA00010169"/>
    </source>
</evidence>
<dbReference type="GO" id="GO:0010038">
    <property type="term" value="P:response to metal ion"/>
    <property type="evidence" value="ECO:0007669"/>
    <property type="project" value="InterPro"/>
</dbReference>
<comment type="similarity">
    <text evidence="1">Belongs to the CutA family.</text>
</comment>
<protein>
    <recommendedName>
        <fullName evidence="4">Cytochrome C biogenesis protein CcdA</fullName>
    </recommendedName>
</protein>
<dbReference type="Gene3D" id="3.30.70.120">
    <property type="match status" value="1"/>
</dbReference>
<dbReference type="InterPro" id="IPR015867">
    <property type="entry name" value="N-reg_PII/ATP_PRibTrfase_C"/>
</dbReference>
<dbReference type="Proteomes" id="UP000070589">
    <property type="component" value="Unassembled WGS sequence"/>
</dbReference>
<dbReference type="InterPro" id="IPR004323">
    <property type="entry name" value="Ion_tolerance_CutA"/>
</dbReference>
<dbReference type="EMBL" id="LHXL01000001">
    <property type="protein sequence ID" value="KXA90720.1"/>
    <property type="molecule type" value="Genomic_DNA"/>
</dbReference>
<sequence length="108" mass="12877">MNRYIQVITTVDEKEEAEMLSERLVERRLAGCVQIIGPITSTYWWNDKVENAEEWLCLIKSEKRLYDELERTVKDIHPYETPEIICIPISQGSEKYLEWLSKELKQNE</sequence>
<evidence type="ECO:0000313" key="2">
    <source>
        <dbReference type="EMBL" id="KXA90720.1"/>
    </source>
</evidence>
<dbReference type="PANTHER" id="PTHR23419">
    <property type="entry name" value="DIVALENT CATION TOLERANCE CUTA-RELATED"/>
    <property type="match status" value="1"/>
</dbReference>